<protein>
    <recommendedName>
        <fullName evidence="4">Putative pterin-4-alpha-carbinolamine dehydratase</fullName>
        <shortName evidence="4">PHS</shortName>
        <ecNumber evidence="4">4.2.1.96</ecNumber>
    </recommendedName>
    <alternativeName>
        <fullName evidence="4">4-alpha-hydroxy-tetrahydropterin dehydratase</fullName>
    </alternativeName>
    <alternativeName>
        <fullName evidence="4">Pterin carbinolamine dehydratase</fullName>
        <shortName evidence="4">PCD</shortName>
    </alternativeName>
</protein>
<evidence type="ECO:0000313" key="5">
    <source>
        <dbReference type="EMBL" id="ETF00826.1"/>
    </source>
</evidence>
<dbReference type="InterPro" id="IPR001533">
    <property type="entry name" value="Pterin_deHydtase"/>
</dbReference>
<accession>V8QLI4</accession>
<evidence type="ECO:0000256" key="2">
    <source>
        <dbReference type="ARBA" id="ARBA00006472"/>
    </source>
</evidence>
<dbReference type="SUPFAM" id="SSF55248">
    <property type="entry name" value="PCD-like"/>
    <property type="match status" value="1"/>
</dbReference>
<evidence type="ECO:0000256" key="4">
    <source>
        <dbReference type="HAMAP-Rule" id="MF_00434"/>
    </source>
</evidence>
<evidence type="ECO:0000256" key="1">
    <source>
        <dbReference type="ARBA" id="ARBA00001554"/>
    </source>
</evidence>
<dbReference type="GO" id="GO:0006729">
    <property type="term" value="P:tetrahydrobiopterin biosynthetic process"/>
    <property type="evidence" value="ECO:0007669"/>
    <property type="project" value="InterPro"/>
</dbReference>
<dbReference type="HOGENOM" id="CLU_081974_3_2_4"/>
<gene>
    <name evidence="5" type="ORF">W822_20910</name>
</gene>
<dbReference type="CDD" id="cd00914">
    <property type="entry name" value="PCD_DCoH_subfamily_b"/>
    <property type="match status" value="1"/>
</dbReference>
<dbReference type="STRING" id="1424334.W822_20910"/>
<sequence length="95" mass="10594">MTMTLLNEADVGIALASLDGWALDEDGKALRRQFTFDSFVEAFGFMTRVALLAEKADHHPEWSNVYNKVDIRLTTHDANGLTDRDIKLAQAIDAL</sequence>
<dbReference type="eggNOG" id="COG2154">
    <property type="taxonomic scope" value="Bacteria"/>
</dbReference>
<keyword evidence="6" id="KW-1185">Reference proteome</keyword>
<comment type="similarity">
    <text evidence="2 4">Belongs to the pterin-4-alpha-carbinolamine dehydratase family.</text>
</comment>
<evidence type="ECO:0000313" key="6">
    <source>
        <dbReference type="Proteomes" id="UP000018733"/>
    </source>
</evidence>
<comment type="caution">
    <text evidence="5">The sequence shown here is derived from an EMBL/GenBank/DDBJ whole genome shotgun (WGS) entry which is preliminary data.</text>
</comment>
<dbReference type="InterPro" id="IPR036428">
    <property type="entry name" value="PCD_sf"/>
</dbReference>
<dbReference type="PATRIC" id="fig|1424334.3.peg.4193"/>
<dbReference type="Proteomes" id="UP000018733">
    <property type="component" value="Unassembled WGS sequence"/>
</dbReference>
<reference evidence="5 6" key="1">
    <citation type="journal article" date="2014" name="Genome Announc.">
        <title>Draft Genome Sequence of Advenella kashmirensis Strain W13003, a Polycyclic Aromatic Hydrocarbon-Degrading Bacterium.</title>
        <authorList>
            <person name="Wang X."/>
            <person name="Jin D."/>
            <person name="Zhou L."/>
            <person name="Wu L."/>
            <person name="An W."/>
            <person name="Zhao L."/>
        </authorList>
    </citation>
    <scope>NUCLEOTIDE SEQUENCE [LARGE SCALE GENOMIC DNA]</scope>
    <source>
        <strain evidence="5 6">W13003</strain>
    </source>
</reference>
<dbReference type="AlphaFoldDB" id="V8QLI4"/>
<name>V8QLI4_9BURK</name>
<dbReference type="NCBIfam" id="NF002018">
    <property type="entry name" value="PRK00823.1-3"/>
    <property type="match status" value="1"/>
</dbReference>
<comment type="catalytic activity">
    <reaction evidence="1 4">
        <text>(4aS,6R)-4a-hydroxy-L-erythro-5,6,7,8-tetrahydrobiopterin = (6R)-L-erythro-6,7-dihydrobiopterin + H2O</text>
        <dbReference type="Rhea" id="RHEA:11920"/>
        <dbReference type="ChEBI" id="CHEBI:15377"/>
        <dbReference type="ChEBI" id="CHEBI:15642"/>
        <dbReference type="ChEBI" id="CHEBI:43120"/>
        <dbReference type="EC" id="4.2.1.96"/>
    </reaction>
</comment>
<dbReference type="EMBL" id="AYXT01000013">
    <property type="protein sequence ID" value="ETF00826.1"/>
    <property type="molecule type" value="Genomic_DNA"/>
</dbReference>
<dbReference type="Gene3D" id="3.30.1360.20">
    <property type="entry name" value="Transcriptional coactivator/pterin dehydratase"/>
    <property type="match status" value="1"/>
</dbReference>
<dbReference type="Pfam" id="PF01329">
    <property type="entry name" value="Pterin_4a"/>
    <property type="match status" value="1"/>
</dbReference>
<dbReference type="GO" id="GO:0008124">
    <property type="term" value="F:4-alpha-hydroxytetrahydrobiopterin dehydratase activity"/>
    <property type="evidence" value="ECO:0007669"/>
    <property type="project" value="UniProtKB-UniRule"/>
</dbReference>
<proteinExistence type="inferred from homology"/>
<organism evidence="5 6">
    <name type="scientific">Advenella kashmirensis W13003</name>
    <dbReference type="NCBI Taxonomy" id="1424334"/>
    <lineage>
        <taxon>Bacteria</taxon>
        <taxon>Pseudomonadati</taxon>
        <taxon>Pseudomonadota</taxon>
        <taxon>Betaproteobacteria</taxon>
        <taxon>Burkholderiales</taxon>
        <taxon>Alcaligenaceae</taxon>
    </lineage>
</organism>
<dbReference type="NCBIfam" id="NF002017">
    <property type="entry name" value="PRK00823.1-2"/>
    <property type="match status" value="1"/>
</dbReference>
<keyword evidence="3 4" id="KW-0456">Lyase</keyword>
<dbReference type="HAMAP" id="MF_00434">
    <property type="entry name" value="Pterin_4_alpha"/>
    <property type="match status" value="1"/>
</dbReference>
<dbReference type="PANTHER" id="PTHR12599:SF0">
    <property type="entry name" value="PTERIN-4-ALPHA-CARBINOLAMINE DEHYDRATASE"/>
    <property type="match status" value="1"/>
</dbReference>
<dbReference type="EC" id="4.2.1.96" evidence="4"/>
<dbReference type="PANTHER" id="PTHR12599">
    <property type="entry name" value="PTERIN-4-ALPHA-CARBINOLAMINE DEHYDRATASE"/>
    <property type="match status" value="1"/>
</dbReference>
<evidence type="ECO:0000256" key="3">
    <source>
        <dbReference type="ARBA" id="ARBA00023239"/>
    </source>
</evidence>